<evidence type="ECO:0000313" key="3">
    <source>
        <dbReference type="EMBL" id="PNF36170.1"/>
    </source>
</evidence>
<keyword evidence="1" id="KW-1133">Transmembrane helix</keyword>
<evidence type="ECO:0000313" key="4">
    <source>
        <dbReference type="Proteomes" id="UP000235965"/>
    </source>
</evidence>
<gene>
    <name evidence="3" type="ORF">B7P43_G10680</name>
</gene>
<dbReference type="InterPro" id="IPR002123">
    <property type="entry name" value="Plipid/glycerol_acylTrfase"/>
</dbReference>
<dbReference type="GO" id="GO:0016746">
    <property type="term" value="F:acyltransferase activity"/>
    <property type="evidence" value="ECO:0007669"/>
    <property type="project" value="InterPro"/>
</dbReference>
<dbReference type="AlphaFoldDB" id="A0A2J7R5R8"/>
<evidence type="ECO:0000256" key="1">
    <source>
        <dbReference type="SAM" id="Phobius"/>
    </source>
</evidence>
<reference evidence="3 4" key="1">
    <citation type="submission" date="2017-12" db="EMBL/GenBank/DDBJ databases">
        <title>Hemimetabolous genomes reveal molecular basis of termite eusociality.</title>
        <authorList>
            <person name="Harrison M.C."/>
            <person name="Jongepier E."/>
            <person name="Robertson H.M."/>
            <person name="Arning N."/>
            <person name="Bitard-Feildel T."/>
            <person name="Chao H."/>
            <person name="Childers C.P."/>
            <person name="Dinh H."/>
            <person name="Doddapaneni H."/>
            <person name="Dugan S."/>
            <person name="Gowin J."/>
            <person name="Greiner C."/>
            <person name="Han Y."/>
            <person name="Hu H."/>
            <person name="Hughes D.S.T."/>
            <person name="Huylmans A.-K."/>
            <person name="Kemena C."/>
            <person name="Kremer L.P.M."/>
            <person name="Lee S.L."/>
            <person name="Lopez-Ezquerra A."/>
            <person name="Mallet L."/>
            <person name="Monroy-Kuhn J.M."/>
            <person name="Moser A."/>
            <person name="Murali S.C."/>
            <person name="Muzny D.M."/>
            <person name="Otani S."/>
            <person name="Piulachs M.-D."/>
            <person name="Poelchau M."/>
            <person name="Qu J."/>
            <person name="Schaub F."/>
            <person name="Wada-Katsumata A."/>
            <person name="Worley K.C."/>
            <person name="Xie Q."/>
            <person name="Ylla G."/>
            <person name="Poulsen M."/>
            <person name="Gibbs R.A."/>
            <person name="Schal C."/>
            <person name="Richards S."/>
            <person name="Belles X."/>
            <person name="Korb J."/>
            <person name="Bornberg-Bauer E."/>
        </authorList>
    </citation>
    <scope>NUCLEOTIDE SEQUENCE [LARGE SCALE GENOMIC DNA]</scope>
    <source>
        <tissue evidence="3">Whole body</tissue>
    </source>
</reference>
<feature type="transmembrane region" description="Helical" evidence="1">
    <location>
        <begin position="7"/>
        <end position="29"/>
    </location>
</feature>
<dbReference type="PANTHER" id="PTHR10983:SF16">
    <property type="entry name" value="LYSOCARDIOLIPIN ACYLTRANSFERASE 1"/>
    <property type="match status" value="1"/>
</dbReference>
<dbReference type="GO" id="GO:0036149">
    <property type="term" value="P:phosphatidylinositol acyl-chain remodeling"/>
    <property type="evidence" value="ECO:0007669"/>
    <property type="project" value="TreeGrafter"/>
</dbReference>
<keyword evidence="1" id="KW-0812">Transmembrane</keyword>
<dbReference type="Proteomes" id="UP000235965">
    <property type="component" value="Unassembled WGS sequence"/>
</dbReference>
<organism evidence="3 4">
    <name type="scientific">Cryptotermes secundus</name>
    <dbReference type="NCBI Taxonomy" id="105785"/>
    <lineage>
        <taxon>Eukaryota</taxon>
        <taxon>Metazoa</taxon>
        <taxon>Ecdysozoa</taxon>
        <taxon>Arthropoda</taxon>
        <taxon>Hexapoda</taxon>
        <taxon>Insecta</taxon>
        <taxon>Pterygota</taxon>
        <taxon>Neoptera</taxon>
        <taxon>Polyneoptera</taxon>
        <taxon>Dictyoptera</taxon>
        <taxon>Blattodea</taxon>
        <taxon>Blattoidea</taxon>
        <taxon>Termitoidae</taxon>
        <taxon>Kalotermitidae</taxon>
        <taxon>Cryptotermitinae</taxon>
        <taxon>Cryptotermes</taxon>
    </lineage>
</organism>
<dbReference type="SUPFAM" id="SSF69593">
    <property type="entry name" value="Glycerol-3-phosphate (1)-acyltransferase"/>
    <property type="match status" value="1"/>
</dbReference>
<dbReference type="CDD" id="cd07990">
    <property type="entry name" value="LPLAT_LCLAT1-like"/>
    <property type="match status" value="1"/>
</dbReference>
<feature type="domain" description="Phospholipid/glycerol acyltransferase" evidence="2">
    <location>
        <begin position="83"/>
        <end position="230"/>
    </location>
</feature>
<name>A0A2J7R5R8_9NEOP</name>
<dbReference type="OrthoDB" id="186786at2759"/>
<dbReference type="InParanoid" id="A0A2J7R5R8"/>
<dbReference type="SMART" id="SM00563">
    <property type="entry name" value="PlsC"/>
    <property type="match status" value="1"/>
</dbReference>
<protein>
    <recommendedName>
        <fullName evidence="2">Phospholipid/glycerol acyltransferase domain-containing protein</fullName>
    </recommendedName>
</protein>
<dbReference type="EMBL" id="NEVH01006990">
    <property type="protein sequence ID" value="PNF36170.1"/>
    <property type="molecule type" value="Genomic_DNA"/>
</dbReference>
<keyword evidence="1" id="KW-0472">Membrane</keyword>
<dbReference type="PANTHER" id="PTHR10983">
    <property type="entry name" value="1-ACYLGLYCEROL-3-PHOSPHATE ACYLTRANSFERASE-RELATED"/>
    <property type="match status" value="1"/>
</dbReference>
<keyword evidence="4" id="KW-1185">Reference proteome</keyword>
<dbReference type="GO" id="GO:0005783">
    <property type="term" value="C:endoplasmic reticulum"/>
    <property type="evidence" value="ECO:0007669"/>
    <property type="project" value="TreeGrafter"/>
</dbReference>
<proteinExistence type="predicted"/>
<evidence type="ECO:0000259" key="2">
    <source>
        <dbReference type="SMART" id="SM00563"/>
    </source>
</evidence>
<accession>A0A2J7R5R8</accession>
<comment type="caution">
    <text evidence="3">The sequence shown here is derived from an EMBL/GenBank/DDBJ whole genome shotgun (WGS) entry which is preliminary data.</text>
</comment>
<dbReference type="STRING" id="105785.A0A2J7R5R8"/>
<sequence length="255" mass="29583">MGRLRCLVRGLVFCGFWYGSICSGFLFLYCPLLPLLFLDQKLFRQLTDIVFAAWEVYPAALLECLIGTKVIVKGDAILPHDRALIIMNHRTRLDWNFLWAGIFHACKPLAHRIKMVLKASVRHIPGAGWVMQMNCFLYIHRRWDRDKAVLEKALDYFRDIGHSCQILLFPEGTDLTAGSQQRSHQFASAHQLERYYQVLHPKTTGFVFLVQRMRQNGLLDAVYDITVGYPHTLPQSEFDILKGRFPEEVHFTITR</sequence>
<dbReference type="Pfam" id="PF01553">
    <property type="entry name" value="Acyltransferase"/>
    <property type="match status" value="1"/>
</dbReference>